<dbReference type="EMBL" id="VSSQ01068568">
    <property type="protein sequence ID" value="MPN20735.1"/>
    <property type="molecule type" value="Genomic_DNA"/>
</dbReference>
<evidence type="ECO:0000313" key="1">
    <source>
        <dbReference type="EMBL" id="MPN20735.1"/>
    </source>
</evidence>
<proteinExistence type="predicted"/>
<comment type="caution">
    <text evidence="1">The sequence shown here is derived from an EMBL/GenBank/DDBJ whole genome shotgun (WGS) entry which is preliminary data.</text>
</comment>
<organism evidence="1">
    <name type="scientific">bioreactor metagenome</name>
    <dbReference type="NCBI Taxonomy" id="1076179"/>
    <lineage>
        <taxon>unclassified sequences</taxon>
        <taxon>metagenomes</taxon>
        <taxon>ecological metagenomes</taxon>
    </lineage>
</organism>
<dbReference type="AlphaFoldDB" id="A0A645G278"/>
<reference evidence="1" key="1">
    <citation type="submission" date="2019-08" db="EMBL/GenBank/DDBJ databases">
        <authorList>
            <person name="Kucharzyk K."/>
            <person name="Murdoch R.W."/>
            <person name="Higgins S."/>
            <person name="Loffler F."/>
        </authorList>
    </citation>
    <scope>NUCLEOTIDE SEQUENCE</scope>
</reference>
<name>A0A645G278_9ZZZZ</name>
<sequence length="101" mass="10808">MRDIFLFGRRQQLLDLIGVGEIAVVGQRQSATTDLPEGGLSVLPHRRTGGRIAVMPDGQMPGQRTQRGLVEDLTDQAHVLEDHDAFAIGHSDAGGLLAAVL</sequence>
<protein>
    <submittedName>
        <fullName evidence="1">Uncharacterized protein</fullName>
    </submittedName>
</protein>
<gene>
    <name evidence="1" type="ORF">SDC9_168114</name>
</gene>
<accession>A0A645G278</accession>